<name>A0AAD1S029_PELCU</name>
<organism evidence="1 2">
    <name type="scientific">Pelobates cultripes</name>
    <name type="common">Western spadefoot toad</name>
    <dbReference type="NCBI Taxonomy" id="61616"/>
    <lineage>
        <taxon>Eukaryota</taxon>
        <taxon>Metazoa</taxon>
        <taxon>Chordata</taxon>
        <taxon>Craniata</taxon>
        <taxon>Vertebrata</taxon>
        <taxon>Euteleostomi</taxon>
        <taxon>Amphibia</taxon>
        <taxon>Batrachia</taxon>
        <taxon>Anura</taxon>
        <taxon>Pelobatoidea</taxon>
        <taxon>Pelobatidae</taxon>
        <taxon>Pelobates</taxon>
    </lineage>
</organism>
<reference evidence="1" key="1">
    <citation type="submission" date="2022-03" db="EMBL/GenBank/DDBJ databases">
        <authorList>
            <person name="Alioto T."/>
            <person name="Alioto T."/>
            <person name="Gomez Garrido J."/>
        </authorList>
    </citation>
    <scope>NUCLEOTIDE SEQUENCE</scope>
</reference>
<evidence type="ECO:0000313" key="2">
    <source>
        <dbReference type="Proteomes" id="UP001295444"/>
    </source>
</evidence>
<proteinExistence type="predicted"/>
<evidence type="ECO:0000313" key="1">
    <source>
        <dbReference type="EMBL" id="CAH2284695.1"/>
    </source>
</evidence>
<dbReference type="Proteomes" id="UP001295444">
    <property type="component" value="Chromosome 04"/>
</dbReference>
<gene>
    <name evidence="1" type="ORF">PECUL_23A033707</name>
</gene>
<dbReference type="AlphaFoldDB" id="A0AAD1S029"/>
<accession>A0AAD1S029</accession>
<sequence>MNVMNGSRERNAFETQQAAWVLKAPVESLPSGITLMTPVVDEIQVPESKAHIKAPLIEIKTMFDADLSTVREEAHTL</sequence>
<dbReference type="EMBL" id="OW240915">
    <property type="protein sequence ID" value="CAH2284695.1"/>
    <property type="molecule type" value="Genomic_DNA"/>
</dbReference>
<protein>
    <submittedName>
        <fullName evidence="1">Uncharacterized protein</fullName>
    </submittedName>
</protein>
<keyword evidence="2" id="KW-1185">Reference proteome</keyword>